<evidence type="ECO:0000313" key="2">
    <source>
        <dbReference type="Proteomes" id="UP000001745"/>
    </source>
</evidence>
<dbReference type="PANTHER" id="PTHR43591">
    <property type="entry name" value="METHYLTRANSFERASE"/>
    <property type="match status" value="1"/>
</dbReference>
<dbReference type="Proteomes" id="UP000001745">
    <property type="component" value="Unassembled WGS sequence"/>
</dbReference>
<dbReference type="GeneID" id="8104447"/>
<proteinExistence type="predicted"/>
<reference evidence="2" key="1">
    <citation type="journal article" date="2015" name="Genome Announc.">
        <title>Genome sequence of the AIDS-associated pathogen Penicillium marneffei (ATCC18224) and its near taxonomic relative Talaromyces stipitatus (ATCC10500).</title>
        <authorList>
            <person name="Nierman W.C."/>
            <person name="Fedorova-Abrams N.D."/>
            <person name="Andrianopoulos A."/>
        </authorList>
    </citation>
    <scope>NUCLEOTIDE SEQUENCE [LARGE SCALE GENOMIC DNA]</scope>
    <source>
        <strain evidence="2">ATCC 10500 / CBS 375.48 / QM 6759 / NRRL 1006</strain>
    </source>
</reference>
<dbReference type="PANTHER" id="PTHR43591:SF24">
    <property type="entry name" value="2-METHOXY-6-POLYPRENYL-1,4-BENZOQUINOL METHYLASE, MITOCHONDRIAL"/>
    <property type="match status" value="1"/>
</dbReference>
<dbReference type="AlphaFoldDB" id="B8MTL1"/>
<dbReference type="HOGENOM" id="CLU_783417_0_0_1"/>
<dbReference type="InterPro" id="IPR029063">
    <property type="entry name" value="SAM-dependent_MTases_sf"/>
</dbReference>
<dbReference type="PhylomeDB" id="B8MTL1"/>
<dbReference type="SUPFAM" id="SSF53335">
    <property type="entry name" value="S-adenosyl-L-methionine-dependent methyltransferases"/>
    <property type="match status" value="1"/>
</dbReference>
<dbReference type="EMBL" id="EQ962660">
    <property type="protein sequence ID" value="EED12417.1"/>
    <property type="molecule type" value="Genomic_DNA"/>
</dbReference>
<protein>
    <recommendedName>
        <fullName evidence="3">S-adenosyl-L-methionine-dependent methyltransferase</fullName>
    </recommendedName>
</protein>
<dbReference type="RefSeq" id="XP_002488071.1">
    <property type="nucleotide sequence ID" value="XM_002488026.1"/>
</dbReference>
<dbReference type="InParanoid" id="B8MTL1"/>
<sequence length="354" mass="39578">MHFASADSSPRHRSASNGIRTGLNPFLYVPYESWYPVIGSGDATPDFPEHGEQGSLFTPIRELTSLRSSIMNYHDENGRRCHAYHVGSYCGPNDERAMDHFDLGHHLYYIILQGELYLAPIPKDPQRVLDIGTGTGIWAIDFVNFHPSAKVIGTDLSPTQPSLVPPNLHFEIDDCCDEWAYSINSFDFIHVRGLYGCVADWDKFYKQALKHLKPGGYIEQVELSVEPKSEDGSIDGAIFEKWGKVSVQAGEAFGKSLTIVGFVDVVEHRIKVLVGPWPKDPRLKELGRVENDVGDKHIRMETGRGRPVPYGDKTGSTKLKISCIPGFVEFFNYHSTVTYGRKPSGIPQPKPSEQ</sequence>
<organism evidence="1 2">
    <name type="scientific">Talaromyces stipitatus (strain ATCC 10500 / CBS 375.48 / QM 6759 / NRRL 1006)</name>
    <name type="common">Penicillium stipitatum</name>
    <dbReference type="NCBI Taxonomy" id="441959"/>
    <lineage>
        <taxon>Eukaryota</taxon>
        <taxon>Fungi</taxon>
        <taxon>Dikarya</taxon>
        <taxon>Ascomycota</taxon>
        <taxon>Pezizomycotina</taxon>
        <taxon>Eurotiomycetes</taxon>
        <taxon>Eurotiomycetidae</taxon>
        <taxon>Eurotiales</taxon>
        <taxon>Trichocomaceae</taxon>
        <taxon>Talaromyces</taxon>
        <taxon>Talaromyces sect. Talaromyces</taxon>
    </lineage>
</organism>
<gene>
    <name evidence="1" type="ORF">TSTA_004630</name>
</gene>
<dbReference type="eggNOG" id="ENOG502QSKG">
    <property type="taxonomic scope" value="Eukaryota"/>
</dbReference>
<dbReference type="STRING" id="441959.B8MTL1"/>
<evidence type="ECO:0000313" key="1">
    <source>
        <dbReference type="EMBL" id="EED12417.1"/>
    </source>
</evidence>
<accession>B8MTL1</accession>
<dbReference type="OMA" id="MEGWAMW"/>
<dbReference type="VEuPathDB" id="FungiDB:TSTA_004630"/>
<dbReference type="OrthoDB" id="2013972at2759"/>
<dbReference type="GO" id="GO:0008168">
    <property type="term" value="F:methyltransferase activity"/>
    <property type="evidence" value="ECO:0007669"/>
    <property type="project" value="TreeGrafter"/>
</dbReference>
<keyword evidence="2" id="KW-1185">Reference proteome</keyword>
<dbReference type="Pfam" id="PF13489">
    <property type="entry name" value="Methyltransf_23"/>
    <property type="match status" value="1"/>
</dbReference>
<evidence type="ECO:0008006" key="3">
    <source>
        <dbReference type="Google" id="ProtNLM"/>
    </source>
</evidence>
<dbReference type="CDD" id="cd02440">
    <property type="entry name" value="AdoMet_MTases"/>
    <property type="match status" value="1"/>
</dbReference>
<name>B8MTL1_TALSN</name>
<dbReference type="Gene3D" id="3.40.50.150">
    <property type="entry name" value="Vaccinia Virus protein VP39"/>
    <property type="match status" value="1"/>
</dbReference>